<comment type="caution">
    <text evidence="1">The sequence shown here is derived from an EMBL/GenBank/DDBJ whole genome shotgun (WGS) entry which is preliminary data.</text>
</comment>
<dbReference type="Proteomes" id="UP000440578">
    <property type="component" value="Unassembled WGS sequence"/>
</dbReference>
<dbReference type="EMBL" id="VIIS01001243">
    <property type="protein sequence ID" value="KAF0300673.1"/>
    <property type="molecule type" value="Genomic_DNA"/>
</dbReference>
<gene>
    <name evidence="1" type="ORF">FJT64_026841</name>
</gene>
<accession>A0A6A4W447</accession>
<dbReference type="OrthoDB" id="6374040at2759"/>
<dbReference type="AlphaFoldDB" id="A0A6A4W447"/>
<protein>
    <submittedName>
        <fullName evidence="1">Uncharacterized protein</fullName>
    </submittedName>
</protein>
<evidence type="ECO:0000313" key="2">
    <source>
        <dbReference type="Proteomes" id="UP000440578"/>
    </source>
</evidence>
<proteinExistence type="predicted"/>
<keyword evidence="2" id="KW-1185">Reference proteome</keyword>
<evidence type="ECO:0000313" key="1">
    <source>
        <dbReference type="EMBL" id="KAF0300673.1"/>
    </source>
</evidence>
<name>A0A6A4W447_AMPAM</name>
<reference evidence="1 2" key="1">
    <citation type="submission" date="2019-07" db="EMBL/GenBank/DDBJ databases">
        <title>Draft genome assembly of a fouling barnacle, Amphibalanus amphitrite (Darwin, 1854): The first reference genome for Thecostraca.</title>
        <authorList>
            <person name="Kim W."/>
        </authorList>
    </citation>
    <scope>NUCLEOTIDE SEQUENCE [LARGE SCALE GENOMIC DNA]</scope>
    <source>
        <strain evidence="1">SNU_AA5</strain>
        <tissue evidence="1">Soma without cirri and trophi</tissue>
    </source>
</reference>
<organism evidence="1 2">
    <name type="scientific">Amphibalanus amphitrite</name>
    <name type="common">Striped barnacle</name>
    <name type="synonym">Balanus amphitrite</name>
    <dbReference type="NCBI Taxonomy" id="1232801"/>
    <lineage>
        <taxon>Eukaryota</taxon>
        <taxon>Metazoa</taxon>
        <taxon>Ecdysozoa</taxon>
        <taxon>Arthropoda</taxon>
        <taxon>Crustacea</taxon>
        <taxon>Multicrustacea</taxon>
        <taxon>Cirripedia</taxon>
        <taxon>Thoracica</taxon>
        <taxon>Thoracicalcarea</taxon>
        <taxon>Balanomorpha</taxon>
        <taxon>Balanoidea</taxon>
        <taxon>Balanidae</taxon>
        <taxon>Amphibalaninae</taxon>
        <taxon>Amphibalanus</taxon>
    </lineage>
</organism>
<sequence length="98" mass="10495">MTTVHYFQVFPCRVRSVSLSASSARYEYGALFSGVSLSGEETTDLLDISEYFTVSLNSSGGINLTPKPSLVGVKDYPTNMREIGPGTVTVNCTGTVSM</sequence>